<evidence type="ECO:0000313" key="1">
    <source>
        <dbReference type="RefSeq" id="XP_016485311.1"/>
    </source>
</evidence>
<dbReference type="KEGG" id="nta:107805751"/>
<gene>
    <name evidence="1" type="primary">LOC107805751</name>
</gene>
<dbReference type="AlphaFoldDB" id="A0A1S4B8U2"/>
<reference evidence="1" key="1">
    <citation type="submission" date="2025-08" db="UniProtKB">
        <authorList>
            <consortium name="RefSeq"/>
        </authorList>
    </citation>
    <scope>IDENTIFICATION</scope>
</reference>
<proteinExistence type="predicted"/>
<dbReference type="PaxDb" id="4097-A0A1S4B8U2"/>
<accession>A0A1S4B8U2</accession>
<sequence>MMVANVQGMSFDAMTSKLEECDAQDENQNVNLTKEQYVQLLYLLQHLQLGNDGENSNNSNPTNVVNFAGPFFEEALEIGKFKDGLYLLCSQCLRNNCLANNSIICSSTHSCYVNSHLLNNMHCHPSPSVNRSSLSHLQNHQCSIVNNSS</sequence>
<organism evidence="1">
    <name type="scientific">Nicotiana tabacum</name>
    <name type="common">Common tobacco</name>
    <dbReference type="NCBI Taxonomy" id="4097"/>
    <lineage>
        <taxon>Eukaryota</taxon>
        <taxon>Viridiplantae</taxon>
        <taxon>Streptophyta</taxon>
        <taxon>Embryophyta</taxon>
        <taxon>Tracheophyta</taxon>
        <taxon>Spermatophyta</taxon>
        <taxon>Magnoliopsida</taxon>
        <taxon>eudicotyledons</taxon>
        <taxon>Gunneridae</taxon>
        <taxon>Pentapetalae</taxon>
        <taxon>asterids</taxon>
        <taxon>lamiids</taxon>
        <taxon>Solanales</taxon>
        <taxon>Solanaceae</taxon>
        <taxon>Nicotianoideae</taxon>
        <taxon>Nicotianeae</taxon>
        <taxon>Nicotiana</taxon>
    </lineage>
</organism>
<protein>
    <submittedName>
        <fullName evidence="1">Uncharacterized protein</fullName>
    </submittedName>
</protein>
<dbReference type="RefSeq" id="XP_016485311.1">
    <property type="nucleotide sequence ID" value="XM_016629825.1"/>
</dbReference>
<name>A0A1S4B8U2_TOBAC</name>